<keyword evidence="2" id="KW-1185">Reference proteome</keyword>
<name>A0A4W4EZK7_ELEEL</name>
<reference evidence="1" key="4">
    <citation type="submission" date="2025-08" db="UniProtKB">
        <authorList>
            <consortium name="Ensembl"/>
        </authorList>
    </citation>
    <scope>IDENTIFICATION</scope>
</reference>
<organism evidence="1 2">
    <name type="scientific">Electrophorus electricus</name>
    <name type="common">Electric eel</name>
    <name type="synonym">Gymnotus electricus</name>
    <dbReference type="NCBI Taxonomy" id="8005"/>
    <lineage>
        <taxon>Eukaryota</taxon>
        <taxon>Metazoa</taxon>
        <taxon>Chordata</taxon>
        <taxon>Craniata</taxon>
        <taxon>Vertebrata</taxon>
        <taxon>Euteleostomi</taxon>
        <taxon>Actinopterygii</taxon>
        <taxon>Neopterygii</taxon>
        <taxon>Teleostei</taxon>
        <taxon>Ostariophysi</taxon>
        <taxon>Gymnotiformes</taxon>
        <taxon>Gymnotoidei</taxon>
        <taxon>Gymnotidae</taxon>
        <taxon>Electrophorus</taxon>
    </lineage>
</organism>
<dbReference type="Ensembl" id="ENSEEET00000017259.2">
    <property type="protein sequence ID" value="ENSEEEP00000017064.2"/>
    <property type="gene ID" value="ENSEEEG00000008464.2"/>
</dbReference>
<reference evidence="1" key="5">
    <citation type="submission" date="2025-09" db="UniProtKB">
        <authorList>
            <consortium name="Ensembl"/>
        </authorList>
    </citation>
    <scope>IDENTIFICATION</scope>
</reference>
<proteinExistence type="predicted"/>
<protein>
    <submittedName>
        <fullName evidence="1">Uncharacterized protein</fullName>
    </submittedName>
</protein>
<reference evidence="1" key="3">
    <citation type="submission" date="2020-05" db="EMBL/GenBank/DDBJ databases">
        <title>Electrophorus electricus (electric eel) genome, fEleEle1, primary haplotype.</title>
        <authorList>
            <person name="Myers G."/>
            <person name="Meyer A."/>
            <person name="Fedrigo O."/>
            <person name="Formenti G."/>
            <person name="Rhie A."/>
            <person name="Tracey A."/>
            <person name="Sims Y."/>
            <person name="Jarvis E.D."/>
        </authorList>
    </citation>
    <scope>NUCLEOTIDE SEQUENCE [LARGE SCALE GENOMIC DNA]</scope>
</reference>
<sequence length="115" mass="11958">VTPFAVVHPLAAGLHLDAARAHVHEQEEEAVQQLHGEEVNARPALRRALQAPVAIEQQAAGLRGAEVKGDGARLLGAPTGQGDVGTRRIEADRVEGGHVLTAEGQVAVQVDFGVA</sequence>
<dbReference type="GeneTree" id="ENSGT00940000177141"/>
<accession>A0A4W4EZK7</accession>
<dbReference type="OMA" id="PRAHINQ"/>
<evidence type="ECO:0000313" key="1">
    <source>
        <dbReference type="Ensembl" id="ENSEEEP00000017064.2"/>
    </source>
</evidence>
<reference evidence="2" key="1">
    <citation type="journal article" date="2014" name="Science">
        <title>Nonhuman genetics. Genomic basis for the convergent evolution of electric organs.</title>
        <authorList>
            <person name="Gallant J.R."/>
            <person name="Traeger L.L."/>
            <person name="Volkening J.D."/>
            <person name="Moffett H."/>
            <person name="Chen P.H."/>
            <person name="Novina C.D."/>
            <person name="Phillips G.N.Jr."/>
            <person name="Anand R."/>
            <person name="Wells G.B."/>
            <person name="Pinch M."/>
            <person name="Guth R."/>
            <person name="Unguez G.A."/>
            <person name="Albert J.S."/>
            <person name="Zakon H.H."/>
            <person name="Samanta M.P."/>
            <person name="Sussman M.R."/>
        </authorList>
    </citation>
    <scope>NUCLEOTIDE SEQUENCE [LARGE SCALE GENOMIC DNA]</scope>
</reference>
<reference evidence="2" key="2">
    <citation type="journal article" date="2017" name="Sci. Adv.">
        <title>A tail of two voltages: Proteomic comparison of the three electric organs of the electric eel.</title>
        <authorList>
            <person name="Traeger L.L."/>
            <person name="Sabat G."/>
            <person name="Barrett-Wilt G.A."/>
            <person name="Wells G.B."/>
            <person name="Sussman M.R."/>
        </authorList>
    </citation>
    <scope>NUCLEOTIDE SEQUENCE [LARGE SCALE GENOMIC DNA]</scope>
</reference>
<evidence type="ECO:0000313" key="2">
    <source>
        <dbReference type="Proteomes" id="UP000314983"/>
    </source>
</evidence>
<dbReference type="Proteomes" id="UP000314983">
    <property type="component" value="Chromosome 6"/>
</dbReference>
<dbReference type="AlphaFoldDB" id="A0A4W4EZK7"/>